<reference evidence="1 2" key="1">
    <citation type="journal article" date="2018" name="J. Allergy Clin. Immunol.">
        <title>High-quality assembly of Dermatophagoides pteronyssinus genome and transcriptome reveals a wide range of novel allergens.</title>
        <authorList>
            <person name="Liu X.Y."/>
            <person name="Yang K.Y."/>
            <person name="Wang M.Q."/>
            <person name="Kwok J.S."/>
            <person name="Zeng X."/>
            <person name="Yang Z."/>
            <person name="Xiao X.J."/>
            <person name="Lau C.P."/>
            <person name="Li Y."/>
            <person name="Huang Z.M."/>
            <person name="Ba J.G."/>
            <person name="Yim A.K."/>
            <person name="Ouyang C.Y."/>
            <person name="Ngai S.M."/>
            <person name="Chan T.F."/>
            <person name="Leung E.L."/>
            <person name="Liu L."/>
            <person name="Liu Z.G."/>
            <person name="Tsui S.K."/>
        </authorList>
    </citation>
    <scope>NUCLEOTIDE SEQUENCE [LARGE SCALE GENOMIC DNA]</scope>
    <source>
        <strain evidence="1">Derp</strain>
    </source>
</reference>
<protein>
    <submittedName>
        <fullName evidence="1">Uncharacterized protein</fullName>
    </submittedName>
</protein>
<organism evidence="1 2">
    <name type="scientific">Dermatophagoides pteronyssinus</name>
    <name type="common">European house dust mite</name>
    <dbReference type="NCBI Taxonomy" id="6956"/>
    <lineage>
        <taxon>Eukaryota</taxon>
        <taxon>Metazoa</taxon>
        <taxon>Ecdysozoa</taxon>
        <taxon>Arthropoda</taxon>
        <taxon>Chelicerata</taxon>
        <taxon>Arachnida</taxon>
        <taxon>Acari</taxon>
        <taxon>Acariformes</taxon>
        <taxon>Sarcoptiformes</taxon>
        <taxon>Astigmata</taxon>
        <taxon>Psoroptidia</taxon>
        <taxon>Analgoidea</taxon>
        <taxon>Pyroglyphidae</taxon>
        <taxon>Dermatophagoidinae</taxon>
        <taxon>Dermatophagoides</taxon>
    </lineage>
</organism>
<name>A0ABQ8J188_DERPT</name>
<evidence type="ECO:0000313" key="2">
    <source>
        <dbReference type="Proteomes" id="UP000887458"/>
    </source>
</evidence>
<reference evidence="1 2" key="2">
    <citation type="journal article" date="2022" name="Mol. Biol. Evol.">
        <title>Comparative Genomics Reveals Insights into the Divergent Evolution of Astigmatic Mites and Household Pest Adaptations.</title>
        <authorList>
            <person name="Xiong Q."/>
            <person name="Wan A.T."/>
            <person name="Liu X."/>
            <person name="Fung C.S."/>
            <person name="Xiao X."/>
            <person name="Malainual N."/>
            <person name="Hou J."/>
            <person name="Wang L."/>
            <person name="Wang M."/>
            <person name="Yang K.Y."/>
            <person name="Cui Y."/>
            <person name="Leung E.L."/>
            <person name="Nong W."/>
            <person name="Shin S.K."/>
            <person name="Au S.W."/>
            <person name="Jeong K.Y."/>
            <person name="Chew F.T."/>
            <person name="Hui J.H."/>
            <person name="Leung T.F."/>
            <person name="Tungtrongchitr A."/>
            <person name="Zhong N."/>
            <person name="Liu Z."/>
            <person name="Tsui S.K."/>
        </authorList>
    </citation>
    <scope>NUCLEOTIDE SEQUENCE [LARGE SCALE GENOMIC DNA]</scope>
    <source>
        <strain evidence="1">Derp</strain>
    </source>
</reference>
<sequence length="22" mass="2449">MTMMMIAPTATLETVTIVRPLK</sequence>
<dbReference type="EMBL" id="NJHN03000095">
    <property type="protein sequence ID" value="KAH9416282.1"/>
    <property type="molecule type" value="Genomic_DNA"/>
</dbReference>
<accession>A0ABQ8J188</accession>
<keyword evidence="2" id="KW-1185">Reference proteome</keyword>
<evidence type="ECO:0000313" key="1">
    <source>
        <dbReference type="EMBL" id="KAH9416282.1"/>
    </source>
</evidence>
<dbReference type="Proteomes" id="UP000887458">
    <property type="component" value="Unassembled WGS sequence"/>
</dbReference>
<comment type="caution">
    <text evidence="1">The sequence shown here is derived from an EMBL/GenBank/DDBJ whole genome shotgun (WGS) entry which is preliminary data.</text>
</comment>
<gene>
    <name evidence="1" type="ORF">DERP_000783</name>
</gene>
<proteinExistence type="predicted"/>